<gene>
    <name evidence="2" type="ORF">BDD14_1313</name>
</gene>
<keyword evidence="3" id="KW-1185">Reference proteome</keyword>
<dbReference type="Proteomes" id="UP000292958">
    <property type="component" value="Unassembled WGS sequence"/>
</dbReference>
<keyword evidence="1" id="KW-0732">Signal</keyword>
<accession>A0A4Q7YQ67</accession>
<name>A0A4Q7YQ67_9BACT</name>
<evidence type="ECO:0008006" key="4">
    <source>
        <dbReference type="Google" id="ProtNLM"/>
    </source>
</evidence>
<protein>
    <recommendedName>
        <fullName evidence="4">Outer membrane protein with beta-barrel domain</fullName>
    </recommendedName>
</protein>
<evidence type="ECO:0000313" key="3">
    <source>
        <dbReference type="Proteomes" id="UP000292958"/>
    </source>
</evidence>
<feature type="signal peptide" evidence="1">
    <location>
        <begin position="1"/>
        <end position="26"/>
    </location>
</feature>
<feature type="chain" id="PRO_5020311974" description="Outer membrane protein with beta-barrel domain" evidence="1">
    <location>
        <begin position="27"/>
        <end position="274"/>
    </location>
</feature>
<dbReference type="EMBL" id="SHKW01000001">
    <property type="protein sequence ID" value="RZU39912.1"/>
    <property type="molecule type" value="Genomic_DNA"/>
</dbReference>
<evidence type="ECO:0000313" key="2">
    <source>
        <dbReference type="EMBL" id="RZU39912.1"/>
    </source>
</evidence>
<dbReference type="AlphaFoldDB" id="A0A4Q7YQ67"/>
<comment type="caution">
    <text evidence="2">The sequence shown here is derived from an EMBL/GenBank/DDBJ whole genome shotgun (WGS) entry which is preliminary data.</text>
</comment>
<sequence>MNLHSKTCLLIFAGSLALVLSAPAVAQQTVDLSSDNQTAGASAPQSSATPHDDHWHFDVTPYLWFAGAHGTAGFRGIDTSYHASFGDIISKFNIGLMAAVEARKGRFVFPVDFLWMKLSDDKALPVNQVGVTSVKAKLTQTLLTPNAGYRLVDKEKIKADATLGIRYWHLGEDFTLQPSDLSNSQSANWVDVIAGAKIQMPLSSKAMITVLGDAGAGGANVDYQVAGLVGYKIKPTVMLQLGWRYLDVNYRPSSTFIYDGVTSGILLGVTFNLK</sequence>
<organism evidence="2 3">
    <name type="scientific">Edaphobacter modestus</name>
    <dbReference type="NCBI Taxonomy" id="388466"/>
    <lineage>
        <taxon>Bacteria</taxon>
        <taxon>Pseudomonadati</taxon>
        <taxon>Acidobacteriota</taxon>
        <taxon>Terriglobia</taxon>
        <taxon>Terriglobales</taxon>
        <taxon>Acidobacteriaceae</taxon>
        <taxon>Edaphobacter</taxon>
    </lineage>
</organism>
<proteinExistence type="predicted"/>
<reference evidence="2 3" key="1">
    <citation type="submission" date="2019-02" db="EMBL/GenBank/DDBJ databases">
        <title>Genomic Encyclopedia of Archaeal and Bacterial Type Strains, Phase II (KMG-II): from individual species to whole genera.</title>
        <authorList>
            <person name="Goeker M."/>
        </authorList>
    </citation>
    <scope>NUCLEOTIDE SEQUENCE [LARGE SCALE GENOMIC DNA]</scope>
    <source>
        <strain evidence="2 3">DSM 18101</strain>
    </source>
</reference>
<evidence type="ECO:0000256" key="1">
    <source>
        <dbReference type="SAM" id="SignalP"/>
    </source>
</evidence>